<name>A0ABV5A7W7_9ENTR</name>
<comment type="caution">
    <text evidence="1">The sequence shown here is derived from an EMBL/GenBank/DDBJ whole genome shotgun (WGS) entry which is preliminary data.</text>
</comment>
<evidence type="ECO:0000313" key="2">
    <source>
        <dbReference type="Proteomes" id="UP001577381"/>
    </source>
</evidence>
<keyword evidence="2" id="KW-1185">Reference proteome</keyword>
<dbReference type="Proteomes" id="UP001577381">
    <property type="component" value="Unassembled WGS sequence"/>
</dbReference>
<dbReference type="EMBL" id="JBHGSI010000015">
    <property type="protein sequence ID" value="MFB4721863.1"/>
    <property type="molecule type" value="Genomic_DNA"/>
</dbReference>
<evidence type="ECO:0000313" key="1">
    <source>
        <dbReference type="EMBL" id="MFB4721863.1"/>
    </source>
</evidence>
<sequence>MEKASNGFERILAIICLSGNVQNQQLRSAFQQSVGEGYIAKKVAQPYTYHAFDA</sequence>
<gene>
    <name evidence="1" type="ORF">ACE3KR_23580</name>
</gene>
<organism evidence="1 2">
    <name type="scientific">Enterobacter chuandaensis</name>
    <dbReference type="NCBI Taxonomy" id="2497875"/>
    <lineage>
        <taxon>Bacteria</taxon>
        <taxon>Pseudomonadati</taxon>
        <taxon>Pseudomonadota</taxon>
        <taxon>Gammaproteobacteria</taxon>
        <taxon>Enterobacterales</taxon>
        <taxon>Enterobacteriaceae</taxon>
        <taxon>Enterobacter</taxon>
        <taxon>Enterobacter cloacae complex</taxon>
    </lineage>
</organism>
<proteinExistence type="predicted"/>
<protein>
    <submittedName>
        <fullName evidence="1">Uncharacterized protein</fullName>
    </submittedName>
</protein>
<accession>A0ABV5A7W7</accession>
<reference evidence="1 2" key="1">
    <citation type="submission" date="2024-09" db="EMBL/GenBank/DDBJ databases">
        <title>Molecular characterization of Carbapenemase-producing Enterobacter cloacae Complex from Infections in Argentina.</title>
        <authorList>
            <person name="De Mendieta J.M."/>
            <person name="Gomez S."/>
        </authorList>
    </citation>
    <scope>NUCLEOTIDE SEQUENCE [LARGE SCALE GENOMIC DNA]</scope>
    <source>
        <strain evidence="1 2">M23267</strain>
    </source>
</reference>
<dbReference type="RefSeq" id="WP_375148801.1">
    <property type="nucleotide sequence ID" value="NZ_JBHGSI010000015.1"/>
</dbReference>